<sequence>MKSILLPLILLLQVVQINAKAISLPSKTCALLHREVIRGGGQSTSSNAPVKTSAKSSAVTEGLKNTLASGLAAACSKTILAPFDTIKTVQQDVMGGTSLSFVQAVKKICGREGGVGNLYAGLGVSVLGAMPSVGLYFGVYSYCKRTLGPILVSRFGSERTDNNKQILSDRALQTFSVALSAAIGNTVASFSRVPYEVVKQSLQTGQYSSTVQALTKMWQTSGMRSFFPMGSISIQMVRDIPYAIFTLLSYEYIKEAWILKQSSTDPENRWWRDMVGGATAGGIGSYLTNPLDVIKTRLQTTDVTGEYGGSISKCAMSVWEEGGAAAFLRGSVPRLLHKVPSNGAFFVFYEFFRRVLQAEQ</sequence>
<evidence type="ECO:0000256" key="7">
    <source>
        <dbReference type="ARBA" id="ARBA00023136"/>
    </source>
</evidence>
<evidence type="ECO:0000256" key="6">
    <source>
        <dbReference type="ARBA" id="ARBA00022989"/>
    </source>
</evidence>
<keyword evidence="10" id="KW-0732">Signal</keyword>
<name>A0ABD3PWI9_9STRA</name>
<comment type="similarity">
    <text evidence="2 9">Belongs to the mitochondrial carrier (TC 2.A.29) family.</text>
</comment>
<evidence type="ECO:0000256" key="9">
    <source>
        <dbReference type="RuleBase" id="RU000488"/>
    </source>
</evidence>
<organism evidence="11 12">
    <name type="scientific">Cyclotella atomus</name>
    <dbReference type="NCBI Taxonomy" id="382360"/>
    <lineage>
        <taxon>Eukaryota</taxon>
        <taxon>Sar</taxon>
        <taxon>Stramenopiles</taxon>
        <taxon>Ochrophyta</taxon>
        <taxon>Bacillariophyta</taxon>
        <taxon>Coscinodiscophyceae</taxon>
        <taxon>Thalassiosirophycidae</taxon>
        <taxon>Stephanodiscales</taxon>
        <taxon>Stephanodiscaceae</taxon>
        <taxon>Cyclotella</taxon>
    </lineage>
</organism>
<dbReference type="SUPFAM" id="SSF103506">
    <property type="entry name" value="Mitochondrial carrier"/>
    <property type="match status" value="1"/>
</dbReference>
<dbReference type="InterPro" id="IPR018108">
    <property type="entry name" value="MCP_transmembrane"/>
</dbReference>
<dbReference type="PANTHER" id="PTHR45667">
    <property type="entry name" value="S-ADENOSYLMETHIONINE MITOCHONDRIAL CARRIER PROTEIN"/>
    <property type="match status" value="1"/>
</dbReference>
<evidence type="ECO:0000256" key="3">
    <source>
        <dbReference type="ARBA" id="ARBA00022448"/>
    </source>
</evidence>
<dbReference type="InterPro" id="IPR023395">
    <property type="entry name" value="MCP_dom_sf"/>
</dbReference>
<evidence type="ECO:0000256" key="1">
    <source>
        <dbReference type="ARBA" id="ARBA00004141"/>
    </source>
</evidence>
<accession>A0ABD3PWI9</accession>
<gene>
    <name evidence="11" type="ORF">ACHAWO_000983</name>
</gene>
<dbReference type="GO" id="GO:0016020">
    <property type="term" value="C:membrane"/>
    <property type="evidence" value="ECO:0007669"/>
    <property type="project" value="UniProtKB-SubCell"/>
</dbReference>
<dbReference type="AlphaFoldDB" id="A0ABD3PWI9"/>
<dbReference type="Pfam" id="PF00153">
    <property type="entry name" value="Mito_carr"/>
    <property type="match status" value="3"/>
</dbReference>
<dbReference type="Gene3D" id="1.50.40.10">
    <property type="entry name" value="Mitochondrial carrier domain"/>
    <property type="match status" value="2"/>
</dbReference>
<evidence type="ECO:0000256" key="4">
    <source>
        <dbReference type="ARBA" id="ARBA00022692"/>
    </source>
</evidence>
<evidence type="ECO:0000256" key="8">
    <source>
        <dbReference type="PROSITE-ProRule" id="PRU00282"/>
    </source>
</evidence>
<keyword evidence="4 8" id="KW-0812">Transmembrane</keyword>
<feature type="repeat" description="Solcar" evidence="8">
    <location>
        <begin position="60"/>
        <end position="146"/>
    </location>
</feature>
<keyword evidence="7 8" id="KW-0472">Membrane</keyword>
<protein>
    <recommendedName>
        <fullName evidence="13">Mitochondrial carrier protein</fullName>
    </recommendedName>
</protein>
<dbReference type="InterPro" id="IPR002067">
    <property type="entry name" value="MCP"/>
</dbReference>
<evidence type="ECO:0008006" key="13">
    <source>
        <dbReference type="Google" id="ProtNLM"/>
    </source>
</evidence>
<keyword evidence="12" id="KW-1185">Reference proteome</keyword>
<keyword evidence="3 9" id="KW-0813">Transport</keyword>
<comment type="caution">
    <text evidence="11">The sequence shown here is derived from an EMBL/GenBank/DDBJ whole genome shotgun (WGS) entry which is preliminary data.</text>
</comment>
<keyword evidence="6" id="KW-1133">Transmembrane helix</keyword>
<evidence type="ECO:0000256" key="2">
    <source>
        <dbReference type="ARBA" id="ARBA00006375"/>
    </source>
</evidence>
<dbReference type="PRINTS" id="PR00926">
    <property type="entry name" value="MITOCARRIER"/>
</dbReference>
<dbReference type="Proteomes" id="UP001530400">
    <property type="component" value="Unassembled WGS sequence"/>
</dbReference>
<evidence type="ECO:0000313" key="12">
    <source>
        <dbReference type="Proteomes" id="UP001530400"/>
    </source>
</evidence>
<proteinExistence type="inferred from homology"/>
<reference evidence="11 12" key="1">
    <citation type="submission" date="2024-10" db="EMBL/GenBank/DDBJ databases">
        <title>Updated reference genomes for cyclostephanoid diatoms.</title>
        <authorList>
            <person name="Roberts W.R."/>
            <person name="Alverson A.J."/>
        </authorList>
    </citation>
    <scope>NUCLEOTIDE SEQUENCE [LARGE SCALE GENOMIC DNA]</scope>
    <source>
        <strain evidence="11 12">AJA010-31</strain>
    </source>
</reference>
<evidence type="ECO:0000313" key="11">
    <source>
        <dbReference type="EMBL" id="KAL3792402.1"/>
    </source>
</evidence>
<dbReference type="EMBL" id="JALLPJ020000429">
    <property type="protein sequence ID" value="KAL3792402.1"/>
    <property type="molecule type" value="Genomic_DNA"/>
</dbReference>
<feature type="signal peptide" evidence="10">
    <location>
        <begin position="1"/>
        <end position="19"/>
    </location>
</feature>
<comment type="subcellular location">
    <subcellularLocation>
        <location evidence="1">Membrane</location>
        <topology evidence="1">Multi-pass membrane protein</topology>
    </subcellularLocation>
</comment>
<evidence type="ECO:0000256" key="5">
    <source>
        <dbReference type="ARBA" id="ARBA00022737"/>
    </source>
</evidence>
<keyword evidence="5" id="KW-0677">Repeat</keyword>
<feature type="repeat" description="Solcar" evidence="8">
    <location>
        <begin position="172"/>
        <end position="256"/>
    </location>
</feature>
<feature type="repeat" description="Solcar" evidence="8">
    <location>
        <begin position="268"/>
        <end position="355"/>
    </location>
</feature>
<dbReference type="PROSITE" id="PS50920">
    <property type="entry name" value="SOLCAR"/>
    <property type="match status" value="3"/>
</dbReference>
<feature type="chain" id="PRO_5044767436" description="Mitochondrial carrier protein" evidence="10">
    <location>
        <begin position="20"/>
        <end position="360"/>
    </location>
</feature>
<evidence type="ECO:0000256" key="10">
    <source>
        <dbReference type="SAM" id="SignalP"/>
    </source>
</evidence>